<dbReference type="SUPFAM" id="SSF53098">
    <property type="entry name" value="Ribonuclease H-like"/>
    <property type="match status" value="1"/>
</dbReference>
<keyword evidence="3" id="KW-0863">Zinc-finger</keyword>
<name>A0AAD6V3V6_9AGAR</name>
<dbReference type="Proteomes" id="UP001219525">
    <property type="component" value="Unassembled WGS sequence"/>
</dbReference>
<evidence type="ECO:0000256" key="2">
    <source>
        <dbReference type="ARBA" id="ARBA00022723"/>
    </source>
</evidence>
<feature type="non-terminal residue" evidence="6">
    <location>
        <position position="1"/>
    </location>
</feature>
<dbReference type="GO" id="GO:0005634">
    <property type="term" value="C:nucleus"/>
    <property type="evidence" value="ECO:0007669"/>
    <property type="project" value="UniProtKB-SubCell"/>
</dbReference>
<gene>
    <name evidence="6" type="ORF">GGX14DRAFT_373319</name>
</gene>
<evidence type="ECO:0000256" key="4">
    <source>
        <dbReference type="ARBA" id="ARBA00022833"/>
    </source>
</evidence>
<evidence type="ECO:0000256" key="5">
    <source>
        <dbReference type="ARBA" id="ARBA00023242"/>
    </source>
</evidence>
<keyword evidence="4" id="KW-0862">Zinc</keyword>
<evidence type="ECO:0000313" key="7">
    <source>
        <dbReference type="Proteomes" id="UP001219525"/>
    </source>
</evidence>
<dbReference type="GO" id="GO:0008270">
    <property type="term" value="F:zinc ion binding"/>
    <property type="evidence" value="ECO:0007669"/>
    <property type="project" value="UniProtKB-KW"/>
</dbReference>
<protein>
    <submittedName>
        <fullName evidence="6">Uncharacterized protein</fullName>
    </submittedName>
</protein>
<reference evidence="6" key="1">
    <citation type="submission" date="2023-03" db="EMBL/GenBank/DDBJ databases">
        <title>Massive genome expansion in bonnet fungi (Mycena s.s.) driven by repeated elements and novel gene families across ecological guilds.</title>
        <authorList>
            <consortium name="Lawrence Berkeley National Laboratory"/>
            <person name="Harder C.B."/>
            <person name="Miyauchi S."/>
            <person name="Viragh M."/>
            <person name="Kuo A."/>
            <person name="Thoen E."/>
            <person name="Andreopoulos B."/>
            <person name="Lu D."/>
            <person name="Skrede I."/>
            <person name="Drula E."/>
            <person name="Henrissat B."/>
            <person name="Morin E."/>
            <person name="Kohler A."/>
            <person name="Barry K."/>
            <person name="LaButti K."/>
            <person name="Morin E."/>
            <person name="Salamov A."/>
            <person name="Lipzen A."/>
            <person name="Mereny Z."/>
            <person name="Hegedus B."/>
            <person name="Baldrian P."/>
            <person name="Stursova M."/>
            <person name="Weitz H."/>
            <person name="Taylor A."/>
            <person name="Grigoriev I.V."/>
            <person name="Nagy L.G."/>
            <person name="Martin F."/>
            <person name="Kauserud H."/>
        </authorList>
    </citation>
    <scope>NUCLEOTIDE SEQUENCE</scope>
    <source>
        <strain evidence="6">9144</strain>
    </source>
</reference>
<keyword evidence="5" id="KW-0539">Nucleus</keyword>
<proteinExistence type="predicted"/>
<evidence type="ECO:0000313" key="6">
    <source>
        <dbReference type="EMBL" id="KAJ7199162.1"/>
    </source>
</evidence>
<evidence type="ECO:0000256" key="1">
    <source>
        <dbReference type="ARBA" id="ARBA00004123"/>
    </source>
</evidence>
<dbReference type="AlphaFoldDB" id="A0AAD6V3V6"/>
<sequence length="169" mass="19391">IRNIANKTINSPTRLLPKWEEAVTIASLPMRRIPRDVKTRWNSTYDMILFVLKYQRAYKVYTSDESSGLGHYVLSSLEWRVLEDLRDYFKDATLYFSRDSATLATVIPAMDKLDKMLATAVLKRPASDKAGDKIFSAPMAIALVKAKHTLNRYYAMTVHTRVYFFALSA</sequence>
<accession>A0AAD6V3V6</accession>
<evidence type="ECO:0000256" key="3">
    <source>
        <dbReference type="ARBA" id="ARBA00022771"/>
    </source>
</evidence>
<dbReference type="EMBL" id="JARJCW010000069">
    <property type="protein sequence ID" value="KAJ7199162.1"/>
    <property type="molecule type" value="Genomic_DNA"/>
</dbReference>
<dbReference type="InterPro" id="IPR052035">
    <property type="entry name" value="ZnF_BED_domain_contain"/>
</dbReference>
<dbReference type="PANTHER" id="PTHR46481:SF10">
    <property type="entry name" value="ZINC FINGER BED DOMAIN-CONTAINING PROTEIN 39"/>
    <property type="match status" value="1"/>
</dbReference>
<keyword evidence="2" id="KW-0479">Metal-binding</keyword>
<dbReference type="PANTHER" id="PTHR46481">
    <property type="entry name" value="ZINC FINGER BED DOMAIN-CONTAINING PROTEIN 4"/>
    <property type="match status" value="1"/>
</dbReference>
<comment type="caution">
    <text evidence="6">The sequence shown here is derived from an EMBL/GenBank/DDBJ whole genome shotgun (WGS) entry which is preliminary data.</text>
</comment>
<organism evidence="6 7">
    <name type="scientific">Mycena pura</name>
    <dbReference type="NCBI Taxonomy" id="153505"/>
    <lineage>
        <taxon>Eukaryota</taxon>
        <taxon>Fungi</taxon>
        <taxon>Dikarya</taxon>
        <taxon>Basidiomycota</taxon>
        <taxon>Agaricomycotina</taxon>
        <taxon>Agaricomycetes</taxon>
        <taxon>Agaricomycetidae</taxon>
        <taxon>Agaricales</taxon>
        <taxon>Marasmiineae</taxon>
        <taxon>Mycenaceae</taxon>
        <taxon>Mycena</taxon>
    </lineage>
</organism>
<dbReference type="InterPro" id="IPR012337">
    <property type="entry name" value="RNaseH-like_sf"/>
</dbReference>
<keyword evidence="7" id="KW-1185">Reference proteome</keyword>
<comment type="subcellular location">
    <subcellularLocation>
        <location evidence="1">Nucleus</location>
    </subcellularLocation>
</comment>